<gene>
    <name evidence="14" type="primary">atp8</name>
</gene>
<evidence type="ECO:0000256" key="2">
    <source>
        <dbReference type="ARBA" id="ARBA00008892"/>
    </source>
</evidence>
<dbReference type="GO" id="GO:0031966">
    <property type="term" value="C:mitochondrial membrane"/>
    <property type="evidence" value="ECO:0007669"/>
    <property type="project" value="UniProtKB-SubCell"/>
</dbReference>
<keyword evidence="9 12" id="KW-0406">Ion transport</keyword>
<evidence type="ECO:0000256" key="4">
    <source>
        <dbReference type="ARBA" id="ARBA00022448"/>
    </source>
</evidence>
<feature type="transmembrane region" description="Helical" evidence="13">
    <location>
        <begin position="12"/>
        <end position="31"/>
    </location>
</feature>
<dbReference type="InterPro" id="IPR001421">
    <property type="entry name" value="ATP8_metazoa"/>
</dbReference>
<keyword evidence="4 12" id="KW-0813">Transport</keyword>
<geneLocation type="mitochondrion" evidence="14"/>
<evidence type="ECO:0000313" key="14">
    <source>
        <dbReference type="EMBL" id="APX40788.1"/>
    </source>
</evidence>
<dbReference type="GO" id="GO:0015986">
    <property type="term" value="P:proton motive force-driven ATP synthesis"/>
    <property type="evidence" value="ECO:0007669"/>
    <property type="project" value="InterPro"/>
</dbReference>
<evidence type="ECO:0000256" key="6">
    <source>
        <dbReference type="ARBA" id="ARBA00022692"/>
    </source>
</evidence>
<keyword evidence="6 12" id="KW-0812">Transmembrane</keyword>
<dbReference type="GO" id="GO:0015078">
    <property type="term" value="F:proton transmembrane transporter activity"/>
    <property type="evidence" value="ECO:0007669"/>
    <property type="project" value="InterPro"/>
</dbReference>
<sequence>MPQMMPMNWLILMIYFILFYFLTLILNYYFINYQPKKNLINKNNKVYSWKW</sequence>
<evidence type="ECO:0000256" key="8">
    <source>
        <dbReference type="ARBA" id="ARBA00022989"/>
    </source>
</evidence>
<dbReference type="GO" id="GO:0045259">
    <property type="term" value="C:proton-transporting ATP synthase complex"/>
    <property type="evidence" value="ECO:0007669"/>
    <property type="project" value="UniProtKB-KW"/>
</dbReference>
<comment type="subunit">
    <text evidence="3">F-type ATPases have 2 components, CF(1) - the catalytic core - and CF(0) - the membrane proton channel.</text>
</comment>
<name>A0A3G1GSM3_9CUCU</name>
<evidence type="ECO:0000256" key="10">
    <source>
        <dbReference type="ARBA" id="ARBA00023128"/>
    </source>
</evidence>
<keyword evidence="11 13" id="KW-0472">Membrane</keyword>
<evidence type="ECO:0000256" key="13">
    <source>
        <dbReference type="SAM" id="Phobius"/>
    </source>
</evidence>
<evidence type="ECO:0000256" key="7">
    <source>
        <dbReference type="ARBA" id="ARBA00022781"/>
    </source>
</evidence>
<keyword evidence="8 13" id="KW-1133">Transmembrane helix</keyword>
<evidence type="ECO:0000256" key="5">
    <source>
        <dbReference type="ARBA" id="ARBA00022547"/>
    </source>
</evidence>
<comment type="similarity">
    <text evidence="2 12">Belongs to the ATPase protein 8 family.</text>
</comment>
<evidence type="ECO:0000256" key="11">
    <source>
        <dbReference type="ARBA" id="ARBA00023136"/>
    </source>
</evidence>
<protein>
    <recommendedName>
        <fullName evidence="12">ATP synthase complex subunit 8</fullName>
    </recommendedName>
</protein>
<keyword evidence="10 12" id="KW-0496">Mitochondrion</keyword>
<evidence type="ECO:0000256" key="9">
    <source>
        <dbReference type="ARBA" id="ARBA00023065"/>
    </source>
</evidence>
<comment type="subcellular location">
    <subcellularLocation>
        <location evidence="1 12">Mitochondrion membrane</location>
        <topology evidence="1 12">Single-pass membrane protein</topology>
    </subcellularLocation>
</comment>
<dbReference type="Pfam" id="PF00895">
    <property type="entry name" value="ATP-synt_8"/>
    <property type="match status" value="1"/>
</dbReference>
<proteinExistence type="inferred from homology"/>
<evidence type="ECO:0000256" key="12">
    <source>
        <dbReference type="RuleBase" id="RU003661"/>
    </source>
</evidence>
<accession>A0A3G1GSM3</accession>
<keyword evidence="7 12" id="KW-0375">Hydrogen ion transport</keyword>
<dbReference type="AlphaFoldDB" id="A0A3G1GSM3"/>
<evidence type="ECO:0000256" key="1">
    <source>
        <dbReference type="ARBA" id="ARBA00004304"/>
    </source>
</evidence>
<evidence type="ECO:0000256" key="3">
    <source>
        <dbReference type="ARBA" id="ARBA00011291"/>
    </source>
</evidence>
<organism evidence="14">
    <name type="scientific">Phyllotreta hemipoda</name>
    <dbReference type="NCBI Taxonomy" id="1425528"/>
    <lineage>
        <taxon>Eukaryota</taxon>
        <taxon>Metazoa</taxon>
        <taxon>Ecdysozoa</taxon>
        <taxon>Arthropoda</taxon>
        <taxon>Hexapoda</taxon>
        <taxon>Insecta</taxon>
        <taxon>Pterygota</taxon>
        <taxon>Neoptera</taxon>
        <taxon>Endopterygota</taxon>
        <taxon>Coleoptera</taxon>
        <taxon>Polyphaga</taxon>
        <taxon>Cucujiformia</taxon>
        <taxon>Chrysomeloidea</taxon>
        <taxon>Chrysomelidae</taxon>
        <taxon>Galerucinae</taxon>
        <taxon>Alticini</taxon>
        <taxon>Phyllotreta</taxon>
    </lineage>
</organism>
<dbReference type="EMBL" id="KX943496">
    <property type="protein sequence ID" value="APX40788.1"/>
    <property type="molecule type" value="Genomic_DNA"/>
</dbReference>
<reference evidence="14" key="1">
    <citation type="journal article" date="2015" name="Methods Ecol Evol 6">
        <title>Validating the power of mitochondrial metagenomics for community ecology and phylogenetics of complex assemblages.</title>
        <authorList>
            <person name="Gomez-Rodriguez C."/>
            <person name="Crampton-Platt A."/>
            <person name="Timmermans M.J.T.N."/>
            <person name="Baselga A."/>
            <person name="Vogler A.P."/>
        </authorList>
    </citation>
    <scope>NUCLEOTIDE SEQUENCE</scope>
</reference>
<keyword evidence="5 12" id="KW-0138">CF(0)</keyword>